<evidence type="ECO:0000256" key="4">
    <source>
        <dbReference type="RuleBase" id="RU003719"/>
    </source>
</evidence>
<dbReference type="InterPro" id="IPR006139">
    <property type="entry name" value="D-isomer_2_OHA_DH_cat_dom"/>
</dbReference>
<dbReference type="SUPFAM" id="SSF51735">
    <property type="entry name" value="NAD(P)-binding Rossmann-fold domains"/>
    <property type="match status" value="1"/>
</dbReference>
<reference evidence="7" key="2">
    <citation type="submission" date="2023-01" db="EMBL/GenBank/DDBJ databases">
        <title>Draft genome sequence of Sulfitobacter pacificus strain NBRC 109915.</title>
        <authorList>
            <person name="Sun Q."/>
            <person name="Mori K."/>
        </authorList>
    </citation>
    <scope>NUCLEOTIDE SEQUENCE</scope>
    <source>
        <strain evidence="7">NBRC 109915</strain>
    </source>
</reference>
<feature type="domain" description="D-isomer specific 2-hydroxyacid dehydrogenase NAD-binding" evidence="6">
    <location>
        <begin position="112"/>
        <end position="286"/>
    </location>
</feature>
<sequence length="322" mass="35088">MKVHILDDWFDTLRGLPCFAKLDGHDVTVWTDHEPDPAKLAARVAEAECLVLFRERTKIGPELLARLPNLKLISQRSVYPHVDVPACTQNGVLLSSNMHSGTPSYAAAEMTLALILASYRQIPQQVASLRSGDWQMGVGRTLRGRRLGLYGYGRIAGAVAECARAIGMNVQWWGSENGRARARADGQVVPKDRATFFASSDVVSLHVRLKPETRGIITAADLAAMQPRSLLVNTSRSGLIGAGVLEAEIAQGRIHAAVDVFDSEPMVDGGNILATHENVIATPHIGYVTEDEFDLQFSDIFDQINAYAAGAPIHMINPEVWT</sequence>
<protein>
    <submittedName>
        <fullName evidence="7">Glyoxylate reductase</fullName>
    </submittedName>
</protein>
<dbReference type="InterPro" id="IPR050857">
    <property type="entry name" value="D-2-hydroxyacid_DH"/>
</dbReference>
<keyword evidence="8" id="KW-1185">Reference proteome</keyword>
<proteinExistence type="inferred from homology"/>
<dbReference type="EMBL" id="BSNL01000001">
    <property type="protein sequence ID" value="GLQ27752.1"/>
    <property type="molecule type" value="Genomic_DNA"/>
</dbReference>
<name>A0ABQ5VKV1_9RHOB</name>
<organism evidence="7 8">
    <name type="scientific">Sulfitobacter pacificus</name>
    <dbReference type="NCBI Taxonomy" id="1499314"/>
    <lineage>
        <taxon>Bacteria</taxon>
        <taxon>Pseudomonadati</taxon>
        <taxon>Pseudomonadota</taxon>
        <taxon>Alphaproteobacteria</taxon>
        <taxon>Rhodobacterales</taxon>
        <taxon>Roseobacteraceae</taxon>
        <taxon>Sulfitobacter</taxon>
    </lineage>
</organism>
<reference evidence="7" key="1">
    <citation type="journal article" date="2014" name="Int. J. Syst. Evol. Microbiol.">
        <title>Complete genome of a new Firmicutes species belonging to the dominant human colonic microbiota ('Ruminococcus bicirculans') reveals two chromosomes and a selective capacity to utilize plant glucans.</title>
        <authorList>
            <consortium name="NISC Comparative Sequencing Program"/>
            <person name="Wegmann U."/>
            <person name="Louis P."/>
            <person name="Goesmann A."/>
            <person name="Henrissat B."/>
            <person name="Duncan S.H."/>
            <person name="Flint H.J."/>
        </authorList>
    </citation>
    <scope>NUCLEOTIDE SEQUENCE</scope>
    <source>
        <strain evidence="7">NBRC 109915</strain>
    </source>
</reference>
<evidence type="ECO:0000256" key="3">
    <source>
        <dbReference type="ARBA" id="ARBA00023027"/>
    </source>
</evidence>
<keyword evidence="2 4" id="KW-0560">Oxidoreductase</keyword>
<dbReference type="CDD" id="cd12169">
    <property type="entry name" value="PGDH_like_1"/>
    <property type="match status" value="1"/>
</dbReference>
<dbReference type="RefSeq" id="WP_284374000.1">
    <property type="nucleotide sequence ID" value="NZ_BSNL01000001.1"/>
</dbReference>
<gene>
    <name evidence="7" type="ORF">GCM10007927_25550</name>
</gene>
<evidence type="ECO:0000313" key="7">
    <source>
        <dbReference type="EMBL" id="GLQ27752.1"/>
    </source>
</evidence>
<comment type="similarity">
    <text evidence="1 4">Belongs to the D-isomer specific 2-hydroxyacid dehydrogenase family.</text>
</comment>
<evidence type="ECO:0000313" key="8">
    <source>
        <dbReference type="Proteomes" id="UP001161388"/>
    </source>
</evidence>
<dbReference type="SUPFAM" id="SSF52283">
    <property type="entry name" value="Formate/glycerate dehydrogenase catalytic domain-like"/>
    <property type="match status" value="1"/>
</dbReference>
<dbReference type="Proteomes" id="UP001161388">
    <property type="component" value="Unassembled WGS sequence"/>
</dbReference>
<dbReference type="InterPro" id="IPR006140">
    <property type="entry name" value="D-isomer_DH_NAD-bd"/>
</dbReference>
<dbReference type="PANTHER" id="PTHR42789:SF1">
    <property type="entry name" value="D-ISOMER SPECIFIC 2-HYDROXYACID DEHYDROGENASE FAMILY PROTEIN (AFU_ORTHOLOGUE AFUA_6G10090)"/>
    <property type="match status" value="1"/>
</dbReference>
<evidence type="ECO:0000256" key="2">
    <source>
        <dbReference type="ARBA" id="ARBA00023002"/>
    </source>
</evidence>
<dbReference type="Pfam" id="PF00389">
    <property type="entry name" value="2-Hacid_dh"/>
    <property type="match status" value="1"/>
</dbReference>
<comment type="caution">
    <text evidence="7">The sequence shown here is derived from an EMBL/GenBank/DDBJ whole genome shotgun (WGS) entry which is preliminary data.</text>
</comment>
<dbReference type="InterPro" id="IPR036291">
    <property type="entry name" value="NAD(P)-bd_dom_sf"/>
</dbReference>
<feature type="domain" description="D-isomer specific 2-hydroxyacid dehydrogenase catalytic" evidence="5">
    <location>
        <begin position="21"/>
        <end position="310"/>
    </location>
</feature>
<dbReference type="PANTHER" id="PTHR42789">
    <property type="entry name" value="D-ISOMER SPECIFIC 2-HYDROXYACID DEHYDROGENASE FAMILY PROTEIN (AFU_ORTHOLOGUE AFUA_6G10090)"/>
    <property type="match status" value="1"/>
</dbReference>
<evidence type="ECO:0000259" key="6">
    <source>
        <dbReference type="Pfam" id="PF02826"/>
    </source>
</evidence>
<accession>A0ABQ5VKV1</accession>
<dbReference type="Pfam" id="PF02826">
    <property type="entry name" value="2-Hacid_dh_C"/>
    <property type="match status" value="1"/>
</dbReference>
<dbReference type="Gene3D" id="3.40.50.720">
    <property type="entry name" value="NAD(P)-binding Rossmann-like Domain"/>
    <property type="match status" value="2"/>
</dbReference>
<evidence type="ECO:0000259" key="5">
    <source>
        <dbReference type="Pfam" id="PF00389"/>
    </source>
</evidence>
<evidence type="ECO:0000256" key="1">
    <source>
        <dbReference type="ARBA" id="ARBA00005854"/>
    </source>
</evidence>
<keyword evidence="3" id="KW-0520">NAD</keyword>